<reference evidence="1 2" key="1">
    <citation type="submission" date="2023-04" db="EMBL/GenBank/DDBJ databases">
        <title>Genome of Basidiobolus ranarum AG-B5.</title>
        <authorList>
            <person name="Stajich J.E."/>
            <person name="Carter-House D."/>
            <person name="Gryganskyi A."/>
        </authorList>
    </citation>
    <scope>NUCLEOTIDE SEQUENCE [LARGE SCALE GENOMIC DNA]</scope>
    <source>
        <strain evidence="1 2">AG-B5</strain>
    </source>
</reference>
<evidence type="ECO:0000313" key="1">
    <source>
        <dbReference type="EMBL" id="KAK9768800.1"/>
    </source>
</evidence>
<dbReference type="InterPro" id="IPR036047">
    <property type="entry name" value="F-box-like_dom_sf"/>
</dbReference>
<sequence>MDCLPDDILIHIFEYLEYPPLYTCVNKRFMKLGTSPSVIVGAFYNLAGKEGLWKVAYRYPQTLTLNIYHGLLERGIIPDVWFFQVYVHEIVLLLTKLPELPSSILASDIGGILEDGLKRFPPNRFHSDCIYGQEFSQLISCQFEGASRVKDLVTNYGILPTIHSLKLYYQDTSRDETATSMYVGYYLLTLLFPPTKIGLSMLLHNVYVQEADQDILTYLLKINPDGDPTRRVTDKLYFLQERGLCRTLSDAAIQNLLVHYGTNGGISTMLNLIHQQWPERALTEPTRLAFRILMHRKIGPWNDDSIQIMLANIPEPNEFLIGLIDEVGLSKECYDWMHSTSFPLGSLPQTYQRIYPKLR</sequence>
<protein>
    <recommendedName>
        <fullName evidence="3">F-box domain-containing protein</fullName>
    </recommendedName>
</protein>
<organism evidence="1 2">
    <name type="scientific">Basidiobolus ranarum</name>
    <dbReference type="NCBI Taxonomy" id="34480"/>
    <lineage>
        <taxon>Eukaryota</taxon>
        <taxon>Fungi</taxon>
        <taxon>Fungi incertae sedis</taxon>
        <taxon>Zoopagomycota</taxon>
        <taxon>Entomophthoromycotina</taxon>
        <taxon>Basidiobolomycetes</taxon>
        <taxon>Basidiobolales</taxon>
        <taxon>Basidiobolaceae</taxon>
        <taxon>Basidiobolus</taxon>
    </lineage>
</organism>
<dbReference type="EMBL" id="JASJQH010000005">
    <property type="protein sequence ID" value="KAK9768800.1"/>
    <property type="molecule type" value="Genomic_DNA"/>
</dbReference>
<name>A0ABR2X4Y5_9FUNG</name>
<evidence type="ECO:0008006" key="3">
    <source>
        <dbReference type="Google" id="ProtNLM"/>
    </source>
</evidence>
<dbReference type="Proteomes" id="UP001479436">
    <property type="component" value="Unassembled WGS sequence"/>
</dbReference>
<accession>A0ABR2X4Y5</accession>
<proteinExistence type="predicted"/>
<keyword evidence="2" id="KW-1185">Reference proteome</keyword>
<dbReference type="SUPFAM" id="SSF81383">
    <property type="entry name" value="F-box domain"/>
    <property type="match status" value="1"/>
</dbReference>
<gene>
    <name evidence="1" type="ORF">K7432_000318</name>
</gene>
<evidence type="ECO:0000313" key="2">
    <source>
        <dbReference type="Proteomes" id="UP001479436"/>
    </source>
</evidence>
<comment type="caution">
    <text evidence="1">The sequence shown here is derived from an EMBL/GenBank/DDBJ whole genome shotgun (WGS) entry which is preliminary data.</text>
</comment>